<dbReference type="AlphaFoldDB" id="A0A419V870"/>
<evidence type="ECO:0000259" key="1">
    <source>
        <dbReference type="Pfam" id="PF13452"/>
    </source>
</evidence>
<keyword evidence="3" id="KW-1185">Reference proteome</keyword>
<accession>A0A419V870</accession>
<dbReference type="InterPro" id="IPR029069">
    <property type="entry name" value="HotDog_dom_sf"/>
</dbReference>
<sequence length="139" mass="15731">MYWEDFLHVTAAAVENTVSSKRVDQFKEALGFHGIPAGHVPPTFVRTFSFGDIKGLTWPDAGMIHAEQEYDYYRPLVPEETLFCSQRIDKVVRKTGRSGEMAFIYLTQTGKDSAEQTVFISRRVLVWKAAGQRSEGVPE</sequence>
<evidence type="ECO:0000313" key="3">
    <source>
        <dbReference type="Proteomes" id="UP000285120"/>
    </source>
</evidence>
<gene>
    <name evidence="2" type="ORF">ATL39_0496</name>
</gene>
<dbReference type="EMBL" id="RAPK01000006">
    <property type="protein sequence ID" value="RKD76281.1"/>
    <property type="molecule type" value="Genomic_DNA"/>
</dbReference>
<dbReference type="SUPFAM" id="SSF54637">
    <property type="entry name" value="Thioesterase/thiol ester dehydrase-isomerase"/>
    <property type="match status" value="1"/>
</dbReference>
<proteinExistence type="predicted"/>
<name>A0A419V870_9BACL</name>
<dbReference type="RefSeq" id="WP_170146811.1">
    <property type="nucleotide sequence ID" value="NZ_RAPK01000006.1"/>
</dbReference>
<dbReference type="Gene3D" id="3.10.129.10">
    <property type="entry name" value="Hotdog Thioesterase"/>
    <property type="match status" value="1"/>
</dbReference>
<comment type="caution">
    <text evidence="2">The sequence shown here is derived from an EMBL/GenBank/DDBJ whole genome shotgun (WGS) entry which is preliminary data.</text>
</comment>
<reference evidence="2 3" key="1">
    <citation type="submission" date="2018-09" db="EMBL/GenBank/DDBJ databases">
        <title>Genomic Encyclopedia of Archaeal and Bacterial Type Strains, Phase II (KMG-II): from individual species to whole genera.</title>
        <authorList>
            <person name="Goeker M."/>
        </authorList>
    </citation>
    <scope>NUCLEOTIDE SEQUENCE [LARGE SCALE GENOMIC DNA]</scope>
    <source>
        <strain evidence="2 3">DSM 17008</strain>
    </source>
</reference>
<protein>
    <submittedName>
        <fullName evidence="2">MaoC dehydratase-like protein</fullName>
    </submittedName>
</protein>
<dbReference type="InterPro" id="IPR039569">
    <property type="entry name" value="FAS1-like_DH_region"/>
</dbReference>
<evidence type="ECO:0000313" key="2">
    <source>
        <dbReference type="EMBL" id="RKD76281.1"/>
    </source>
</evidence>
<feature type="domain" description="FAS1-like dehydratase" evidence="1">
    <location>
        <begin position="28"/>
        <end position="119"/>
    </location>
</feature>
<dbReference type="Proteomes" id="UP000285120">
    <property type="component" value="Unassembled WGS sequence"/>
</dbReference>
<organism evidence="2 3">
    <name type="scientific">Sinobaca qinghaiensis</name>
    <dbReference type="NCBI Taxonomy" id="342944"/>
    <lineage>
        <taxon>Bacteria</taxon>
        <taxon>Bacillati</taxon>
        <taxon>Bacillota</taxon>
        <taxon>Bacilli</taxon>
        <taxon>Bacillales</taxon>
        <taxon>Sporolactobacillaceae</taxon>
        <taxon>Sinobaca</taxon>
    </lineage>
</organism>
<dbReference type="Pfam" id="PF13452">
    <property type="entry name" value="FAS1_DH_region"/>
    <property type="match status" value="1"/>
</dbReference>